<gene>
    <name evidence="1" type="ORF">MAXJ12_34474</name>
</gene>
<dbReference type="PATRIC" id="fig|1107882.3.peg.6651"/>
<keyword evidence="2" id="KW-1185">Reference proteome</keyword>
<reference evidence="1 2" key="1">
    <citation type="journal article" date="2012" name="J. Bacteriol.">
        <title>Draft Genome Sequence of Mesorhizobium alhagi CCNWXJ12-2T, a Novel Salt-Resistant Species Isolated from the Desert of Northwestern China.</title>
        <authorList>
            <person name="Zhou M."/>
            <person name="Chen W."/>
            <person name="Chen H."/>
            <person name="Wei G."/>
        </authorList>
    </citation>
    <scope>NUCLEOTIDE SEQUENCE [LARGE SCALE GENOMIC DNA]</scope>
    <source>
        <strain evidence="1 2">CCNWXJ12-2</strain>
    </source>
</reference>
<accession>H0I333</accession>
<evidence type="ECO:0000313" key="1">
    <source>
        <dbReference type="EMBL" id="EHK52609.1"/>
    </source>
</evidence>
<name>H0I333_9HYPH</name>
<dbReference type="OrthoDB" id="8085284at2"/>
<organism evidence="1 2">
    <name type="scientific">Mesorhizobium alhagi CCNWXJ12-2</name>
    <dbReference type="NCBI Taxonomy" id="1107882"/>
    <lineage>
        <taxon>Bacteria</taxon>
        <taxon>Pseudomonadati</taxon>
        <taxon>Pseudomonadota</taxon>
        <taxon>Alphaproteobacteria</taxon>
        <taxon>Hyphomicrobiales</taxon>
        <taxon>Phyllobacteriaceae</taxon>
        <taxon>Allomesorhizobium</taxon>
    </lineage>
</organism>
<dbReference type="EMBL" id="AHAM01000313">
    <property type="protein sequence ID" value="EHK52609.1"/>
    <property type="molecule type" value="Genomic_DNA"/>
</dbReference>
<dbReference type="AlphaFoldDB" id="H0I333"/>
<dbReference type="Proteomes" id="UP000003250">
    <property type="component" value="Unassembled WGS sequence"/>
</dbReference>
<sequence length="76" mass="8620">MNEVEERLEMQGQIDGLRIIVSSLLHSLPDQRPFALRFLELEVLARKQNALPSTLETLRWFRAQMEGSAKNAPASA</sequence>
<proteinExistence type="predicted"/>
<dbReference type="RefSeq" id="WP_008840440.1">
    <property type="nucleotide sequence ID" value="NZ_AHAM01000313.1"/>
</dbReference>
<evidence type="ECO:0000313" key="2">
    <source>
        <dbReference type="Proteomes" id="UP000003250"/>
    </source>
</evidence>
<protein>
    <submittedName>
        <fullName evidence="1">Uncharacterized protein</fullName>
    </submittedName>
</protein>